<protein>
    <submittedName>
        <fullName evidence="2">Mitochondrial F1F0 ATP synthase associated 10.0 kDa protein</fullName>
    </submittedName>
</protein>
<evidence type="ECO:0000313" key="2">
    <source>
        <dbReference type="EMBL" id="KAF5829288.1"/>
    </source>
</evidence>
<dbReference type="EMBL" id="MU070180">
    <property type="protein sequence ID" value="KAF5829288.1"/>
    <property type="molecule type" value="Genomic_DNA"/>
</dbReference>
<keyword evidence="1" id="KW-0472">Membrane</keyword>
<reference evidence="2" key="1">
    <citation type="submission" date="2017-08" db="EMBL/GenBank/DDBJ databases">
        <authorList>
            <person name="Polle J.E."/>
            <person name="Barry K."/>
            <person name="Cushman J."/>
            <person name="Schmutz J."/>
            <person name="Tran D."/>
            <person name="Hathwaick L.T."/>
            <person name="Yim W.C."/>
            <person name="Jenkins J."/>
            <person name="Mckie-Krisberg Z.M."/>
            <person name="Prochnik S."/>
            <person name="Lindquist E."/>
            <person name="Dockter R.B."/>
            <person name="Adam C."/>
            <person name="Molina H."/>
            <person name="Bunkerborg J."/>
            <person name="Jin E."/>
            <person name="Buchheim M."/>
            <person name="Magnuson J."/>
        </authorList>
    </citation>
    <scope>NUCLEOTIDE SEQUENCE</scope>
    <source>
        <strain evidence="2">CCAP 19/18</strain>
    </source>
</reference>
<evidence type="ECO:0000256" key="1">
    <source>
        <dbReference type="SAM" id="Phobius"/>
    </source>
</evidence>
<keyword evidence="3" id="KW-1185">Reference proteome</keyword>
<comment type="caution">
    <text evidence="2">The sequence shown here is derived from an EMBL/GenBank/DDBJ whole genome shotgun (WGS) entry which is preliminary data.</text>
</comment>
<sequence>MDASYLKDILRPAPTAAEGIPANVAHPFQKSFYTYLTKRAIPKHWYLAAGFGFTLFVYGAVDGLRDEGKKSAYDQKVLSGQPPFTAGGH</sequence>
<accession>A0ABQ7G3V2</accession>
<name>A0ABQ7G3V2_DUNSA</name>
<proteinExistence type="predicted"/>
<keyword evidence="1" id="KW-1133">Transmembrane helix</keyword>
<reference evidence="2" key="2">
    <citation type="submission" date="2020-06" db="EMBL/GenBank/DDBJ databases">
        <authorList>
            <consortium name="DOE Joint Genome Institute"/>
            <person name="Calhoun S."/>
            <person name="Polle J.E."/>
            <person name="Mckie-Krisberg Z."/>
            <person name="Prochnik S."/>
            <person name="Neofotis P."/>
            <person name="Yim W.C."/>
            <person name="Hathwaik L.T."/>
            <person name="Jenkins J."/>
            <person name="Molina H."/>
            <person name="Bunkenborg J."/>
            <person name="Grigoriev I.V."/>
            <person name="Barry K."/>
            <person name="Schmutz J."/>
            <person name="Jin E."/>
            <person name="Cushman J.C."/>
            <person name="Magnuson J.K."/>
        </authorList>
    </citation>
    <scope>NUCLEOTIDE SEQUENCE</scope>
    <source>
        <strain evidence="2">CCAP 19/18</strain>
    </source>
</reference>
<organism evidence="2 3">
    <name type="scientific">Dunaliella salina</name>
    <name type="common">Green alga</name>
    <name type="synonym">Protococcus salinus</name>
    <dbReference type="NCBI Taxonomy" id="3046"/>
    <lineage>
        <taxon>Eukaryota</taxon>
        <taxon>Viridiplantae</taxon>
        <taxon>Chlorophyta</taxon>
        <taxon>core chlorophytes</taxon>
        <taxon>Chlorophyceae</taxon>
        <taxon>CS clade</taxon>
        <taxon>Chlamydomonadales</taxon>
        <taxon>Dunaliellaceae</taxon>
        <taxon>Dunaliella</taxon>
    </lineage>
</organism>
<gene>
    <name evidence="2" type="ORF">DUNSADRAFT_16308</name>
</gene>
<keyword evidence="1" id="KW-0812">Transmembrane</keyword>
<dbReference type="EMBL" id="MU070180">
    <property type="protein sequence ID" value="KAF5829289.1"/>
    <property type="molecule type" value="Genomic_DNA"/>
</dbReference>
<feature type="transmembrane region" description="Helical" evidence="1">
    <location>
        <begin position="44"/>
        <end position="61"/>
    </location>
</feature>
<dbReference type="Proteomes" id="UP000815325">
    <property type="component" value="Unassembled WGS sequence"/>
</dbReference>
<evidence type="ECO:0000313" key="3">
    <source>
        <dbReference type="Proteomes" id="UP000815325"/>
    </source>
</evidence>